<name>A0ABV1EBL4_9FIRM</name>
<dbReference type="SUPFAM" id="SSF53448">
    <property type="entry name" value="Nucleotide-diphospho-sugar transferases"/>
    <property type="match status" value="1"/>
</dbReference>
<dbReference type="InterPro" id="IPR025877">
    <property type="entry name" value="MobA-like_NTP_Trfase"/>
</dbReference>
<dbReference type="InterPro" id="IPR029044">
    <property type="entry name" value="Nucleotide-diphossugar_trans"/>
</dbReference>
<organism evidence="2 3">
    <name type="scientific">Pseudoflavonifractor intestinihominis</name>
    <dbReference type="NCBI Taxonomy" id="3133171"/>
    <lineage>
        <taxon>Bacteria</taxon>
        <taxon>Bacillati</taxon>
        <taxon>Bacillota</taxon>
        <taxon>Clostridia</taxon>
        <taxon>Eubacteriales</taxon>
        <taxon>Oscillospiraceae</taxon>
        <taxon>Pseudoflavonifractor</taxon>
    </lineage>
</organism>
<dbReference type="RefSeq" id="WP_349232444.1">
    <property type="nucleotide sequence ID" value="NZ_JBBMFK010000030.1"/>
</dbReference>
<dbReference type="CDD" id="cd04182">
    <property type="entry name" value="GT_2_like_f"/>
    <property type="match status" value="1"/>
</dbReference>
<comment type="caution">
    <text evidence="2">The sequence shown here is derived from an EMBL/GenBank/DDBJ whole genome shotgun (WGS) entry which is preliminary data.</text>
</comment>
<dbReference type="Gene3D" id="3.90.550.10">
    <property type="entry name" value="Spore Coat Polysaccharide Biosynthesis Protein SpsA, Chain A"/>
    <property type="match status" value="1"/>
</dbReference>
<accession>A0ABV1EBL4</accession>
<dbReference type="Proteomes" id="UP001464378">
    <property type="component" value="Unassembled WGS sequence"/>
</dbReference>
<evidence type="ECO:0000313" key="3">
    <source>
        <dbReference type="Proteomes" id="UP001464378"/>
    </source>
</evidence>
<reference evidence="2 3" key="1">
    <citation type="submission" date="2024-03" db="EMBL/GenBank/DDBJ databases">
        <title>Human intestinal bacterial collection.</title>
        <authorList>
            <person name="Pauvert C."/>
            <person name="Hitch T.C.A."/>
            <person name="Clavel T."/>
        </authorList>
    </citation>
    <scope>NUCLEOTIDE SEQUENCE [LARGE SCALE GENOMIC DNA]</scope>
    <source>
        <strain evidence="2 3">CLA-AP-H29</strain>
    </source>
</reference>
<dbReference type="PANTHER" id="PTHR43777:SF1">
    <property type="entry name" value="MOLYBDENUM COFACTOR CYTIDYLYLTRANSFERASE"/>
    <property type="match status" value="1"/>
</dbReference>
<proteinExistence type="predicted"/>
<feature type="domain" description="MobA-like NTP transferase" evidence="1">
    <location>
        <begin position="6"/>
        <end position="165"/>
    </location>
</feature>
<evidence type="ECO:0000259" key="1">
    <source>
        <dbReference type="Pfam" id="PF12804"/>
    </source>
</evidence>
<evidence type="ECO:0000313" key="2">
    <source>
        <dbReference type="EMBL" id="MEQ2444681.1"/>
    </source>
</evidence>
<dbReference type="Pfam" id="PF12804">
    <property type="entry name" value="NTP_transf_3"/>
    <property type="match status" value="1"/>
</dbReference>
<protein>
    <submittedName>
        <fullName evidence="2">Nucleotidyltransferase family protein</fullName>
    </submittedName>
</protein>
<dbReference type="PANTHER" id="PTHR43777">
    <property type="entry name" value="MOLYBDENUM COFACTOR CYTIDYLYLTRANSFERASE"/>
    <property type="match status" value="1"/>
</dbReference>
<keyword evidence="3" id="KW-1185">Reference proteome</keyword>
<gene>
    <name evidence="2" type="ORF">WMO64_14560</name>
</gene>
<sequence>MKIALVLMASGAGRRFGANKLLQTVDGLPLVRRVMAACPPELFAPALVVSRYPEILSLAEELGYTPIFNSGADEGISATVRLGTAAAQAAGADGALFAVADQPWITRASVERVMAAFSSHPDTIPALGWQGKKGNPCLFPREFFPELSALTGDTGGGAVIKAHRDRLRLVEAGDPAELLDVDTPADLGHSGGAAP</sequence>
<dbReference type="EMBL" id="JBBMFK010000030">
    <property type="protein sequence ID" value="MEQ2444681.1"/>
    <property type="molecule type" value="Genomic_DNA"/>
</dbReference>